<feature type="transmembrane region" description="Helical" evidence="9">
    <location>
        <begin position="147"/>
        <end position="169"/>
    </location>
</feature>
<dbReference type="Gene3D" id="1.10.287.130">
    <property type="match status" value="1"/>
</dbReference>
<dbReference type="InterPro" id="IPR035965">
    <property type="entry name" value="PAS-like_dom_sf"/>
</dbReference>
<organism evidence="11">
    <name type="scientific">uncultured delta proteobacterium</name>
    <dbReference type="NCBI Taxonomy" id="34034"/>
    <lineage>
        <taxon>Bacteria</taxon>
        <taxon>Deltaproteobacteria</taxon>
        <taxon>environmental samples</taxon>
    </lineage>
</organism>
<dbReference type="AlphaFoldDB" id="H5SJE3"/>
<keyword evidence="8" id="KW-0902">Two-component regulatory system</keyword>
<evidence type="ECO:0000259" key="10">
    <source>
        <dbReference type="PROSITE" id="PS50109"/>
    </source>
</evidence>
<dbReference type="CDD" id="cd00130">
    <property type="entry name" value="PAS"/>
    <property type="match status" value="1"/>
</dbReference>
<evidence type="ECO:0000313" key="11">
    <source>
        <dbReference type="EMBL" id="BAL56279.1"/>
    </source>
</evidence>
<keyword evidence="9" id="KW-0472">Membrane</keyword>
<evidence type="ECO:0000256" key="8">
    <source>
        <dbReference type="ARBA" id="ARBA00023012"/>
    </source>
</evidence>
<evidence type="ECO:0000256" key="6">
    <source>
        <dbReference type="ARBA" id="ARBA00022777"/>
    </source>
</evidence>
<dbReference type="Pfam" id="PF02518">
    <property type="entry name" value="HATPase_c"/>
    <property type="match status" value="1"/>
</dbReference>
<dbReference type="InterPro" id="IPR005467">
    <property type="entry name" value="His_kinase_dom"/>
</dbReference>
<keyword evidence="6 11" id="KW-0418">Kinase</keyword>
<name>H5SJE3_9DELT</name>
<accession>H5SJE3</accession>
<dbReference type="EC" id="2.7.13.3" evidence="2"/>
<proteinExistence type="predicted"/>
<sequence>MLTLARLAVATLILSVTLGFSDGASSDRPVARAIVGVVIAIFAASIGYAWMLSRGQDLRTLAVVQIALDLAAWTAIVCLTGGPASPMSFFFALTTLTAAMTLGAEAARRTAIVGVGIYGAVAIAMTADVLPMLPEQLKRTPLTHGELAYQIVINVVAMLLVAALGGSLANRISRAGAALARMEASRAALAALYEDVLRSIPVGLLTCTEAGTIEGANPVAARLFSVPVETLLGTPVTRWLPFLPPDVFATESDPLAGDATLQRPDGSLHVAYRTAPLFDREGKVHGGLVIIEDRSNIEAMRDAMQRAERLAALGRLAAGLAHEIRNPLGAISGCVELVREAAGLSAEDRQLLATVVQETERLNALVTDMLTFAKPRPPELVPTDLVALAREVVTLANASSPRARVLLVANNVHELMAPVDPSQIRQVLWNLVRNACQVSPEGEVVEVAVRRRDDAAEIAVADRGPGVPPEQRDKLFDVFYSHSTRGTGLGLAIVKQIAEAHGARVDLRTRDGGGSEFALVLPLPPAQPATAQH</sequence>
<comment type="catalytic activity">
    <reaction evidence="1">
        <text>ATP + protein L-histidine = ADP + protein N-phospho-L-histidine.</text>
        <dbReference type="EC" id="2.7.13.3"/>
    </reaction>
</comment>
<keyword evidence="3" id="KW-0597">Phosphoprotein</keyword>
<dbReference type="PROSITE" id="PS50109">
    <property type="entry name" value="HIS_KIN"/>
    <property type="match status" value="1"/>
</dbReference>
<dbReference type="EMBL" id="AP011742">
    <property type="protein sequence ID" value="BAL56279.1"/>
    <property type="molecule type" value="Genomic_DNA"/>
</dbReference>
<evidence type="ECO:0000256" key="7">
    <source>
        <dbReference type="ARBA" id="ARBA00022840"/>
    </source>
</evidence>
<feature type="domain" description="Histidine kinase" evidence="10">
    <location>
        <begin position="319"/>
        <end position="525"/>
    </location>
</feature>
<dbReference type="PANTHER" id="PTHR43065">
    <property type="entry name" value="SENSOR HISTIDINE KINASE"/>
    <property type="match status" value="1"/>
</dbReference>
<dbReference type="InterPro" id="IPR013656">
    <property type="entry name" value="PAS_4"/>
</dbReference>
<dbReference type="SMART" id="SM00091">
    <property type="entry name" value="PAS"/>
    <property type="match status" value="1"/>
</dbReference>
<dbReference type="InterPro" id="IPR000014">
    <property type="entry name" value="PAS"/>
</dbReference>
<feature type="transmembrane region" description="Helical" evidence="9">
    <location>
        <begin position="63"/>
        <end position="82"/>
    </location>
</feature>
<evidence type="ECO:0000256" key="3">
    <source>
        <dbReference type="ARBA" id="ARBA00022553"/>
    </source>
</evidence>
<evidence type="ECO:0000256" key="9">
    <source>
        <dbReference type="SAM" id="Phobius"/>
    </source>
</evidence>
<dbReference type="GO" id="GO:0005524">
    <property type="term" value="F:ATP binding"/>
    <property type="evidence" value="ECO:0007669"/>
    <property type="project" value="UniProtKB-KW"/>
</dbReference>
<dbReference type="PRINTS" id="PR00344">
    <property type="entry name" value="BCTRLSENSOR"/>
</dbReference>
<keyword evidence="9" id="KW-1133">Transmembrane helix</keyword>
<dbReference type="Gene3D" id="3.30.450.20">
    <property type="entry name" value="PAS domain"/>
    <property type="match status" value="1"/>
</dbReference>
<dbReference type="SUPFAM" id="SSF55785">
    <property type="entry name" value="PYP-like sensor domain (PAS domain)"/>
    <property type="match status" value="1"/>
</dbReference>
<dbReference type="Pfam" id="PF00512">
    <property type="entry name" value="HisKA"/>
    <property type="match status" value="1"/>
</dbReference>
<reference evidence="11" key="2">
    <citation type="journal article" date="2012" name="PLoS ONE">
        <title>A Deeply Branching Thermophilic Bacterium with an Ancient Acetyl-CoA Pathway Dominates a Subsurface Ecosystem.</title>
        <authorList>
            <person name="Takami H."/>
            <person name="Noguchi H."/>
            <person name="Takaki Y."/>
            <person name="Uchiyama I."/>
            <person name="Toyoda A."/>
            <person name="Nishi S."/>
            <person name="Chee G.-J."/>
            <person name="Arai W."/>
            <person name="Nunoura T."/>
            <person name="Itoh T."/>
            <person name="Hattori M."/>
            <person name="Takai K."/>
        </authorList>
    </citation>
    <scope>NUCLEOTIDE SEQUENCE</scope>
</reference>
<evidence type="ECO:0000256" key="1">
    <source>
        <dbReference type="ARBA" id="ARBA00000085"/>
    </source>
</evidence>
<dbReference type="Gene3D" id="3.30.565.10">
    <property type="entry name" value="Histidine kinase-like ATPase, C-terminal domain"/>
    <property type="match status" value="1"/>
</dbReference>
<keyword evidence="9" id="KW-0812">Transmembrane</keyword>
<dbReference type="SMART" id="SM00387">
    <property type="entry name" value="HATPase_c"/>
    <property type="match status" value="1"/>
</dbReference>
<keyword evidence="7" id="KW-0067">ATP-binding</keyword>
<evidence type="ECO:0000256" key="4">
    <source>
        <dbReference type="ARBA" id="ARBA00022679"/>
    </source>
</evidence>
<dbReference type="GO" id="GO:0000155">
    <property type="term" value="F:phosphorelay sensor kinase activity"/>
    <property type="evidence" value="ECO:0007669"/>
    <property type="project" value="InterPro"/>
</dbReference>
<keyword evidence="4" id="KW-0808">Transferase</keyword>
<dbReference type="SMART" id="SM00388">
    <property type="entry name" value="HisKA"/>
    <property type="match status" value="1"/>
</dbReference>
<protein>
    <recommendedName>
        <fullName evidence="2">histidine kinase</fullName>
        <ecNumber evidence="2">2.7.13.3</ecNumber>
    </recommendedName>
</protein>
<feature type="transmembrane region" description="Helical" evidence="9">
    <location>
        <begin position="88"/>
        <end position="104"/>
    </location>
</feature>
<reference evidence="11" key="1">
    <citation type="journal article" date="2005" name="Environ. Microbiol.">
        <title>Genetic and functional properties of uncultivated thermophilic crenarchaeotes from a subsurface gold mine as revealed by analysis of genome fragments.</title>
        <authorList>
            <person name="Nunoura T."/>
            <person name="Hirayama H."/>
            <person name="Takami H."/>
            <person name="Oida H."/>
            <person name="Nishi S."/>
            <person name="Shimamura S."/>
            <person name="Suzuki Y."/>
            <person name="Inagaki F."/>
            <person name="Takai K."/>
            <person name="Nealson K.H."/>
            <person name="Horikoshi K."/>
        </authorList>
    </citation>
    <scope>NUCLEOTIDE SEQUENCE</scope>
</reference>
<dbReference type="InterPro" id="IPR036890">
    <property type="entry name" value="HATPase_C_sf"/>
</dbReference>
<dbReference type="PANTHER" id="PTHR43065:SF10">
    <property type="entry name" value="PEROXIDE STRESS-ACTIVATED HISTIDINE KINASE MAK3"/>
    <property type="match status" value="1"/>
</dbReference>
<evidence type="ECO:0000256" key="2">
    <source>
        <dbReference type="ARBA" id="ARBA00012438"/>
    </source>
</evidence>
<feature type="transmembrane region" description="Helical" evidence="9">
    <location>
        <begin position="111"/>
        <end position="127"/>
    </location>
</feature>
<dbReference type="SUPFAM" id="SSF55874">
    <property type="entry name" value="ATPase domain of HSP90 chaperone/DNA topoisomerase II/histidine kinase"/>
    <property type="match status" value="1"/>
</dbReference>
<dbReference type="InterPro" id="IPR004358">
    <property type="entry name" value="Sig_transdc_His_kin-like_C"/>
</dbReference>
<evidence type="ECO:0000256" key="5">
    <source>
        <dbReference type="ARBA" id="ARBA00022741"/>
    </source>
</evidence>
<dbReference type="SUPFAM" id="SSF47384">
    <property type="entry name" value="Homodimeric domain of signal transducing histidine kinase"/>
    <property type="match status" value="1"/>
</dbReference>
<dbReference type="InterPro" id="IPR003661">
    <property type="entry name" value="HisK_dim/P_dom"/>
</dbReference>
<gene>
    <name evidence="11" type="ORF">HGMM_F36A01C14</name>
</gene>
<keyword evidence="5" id="KW-0547">Nucleotide-binding</keyword>
<dbReference type="InterPro" id="IPR036097">
    <property type="entry name" value="HisK_dim/P_sf"/>
</dbReference>
<dbReference type="Pfam" id="PF08448">
    <property type="entry name" value="PAS_4"/>
    <property type="match status" value="1"/>
</dbReference>
<feature type="transmembrane region" description="Helical" evidence="9">
    <location>
        <begin position="33"/>
        <end position="51"/>
    </location>
</feature>
<dbReference type="InterPro" id="IPR003594">
    <property type="entry name" value="HATPase_dom"/>
</dbReference>
<dbReference type="CDD" id="cd00082">
    <property type="entry name" value="HisKA"/>
    <property type="match status" value="1"/>
</dbReference>